<feature type="non-terminal residue" evidence="2">
    <location>
        <position position="35"/>
    </location>
</feature>
<proteinExistence type="predicted"/>
<evidence type="ECO:0000256" key="1">
    <source>
        <dbReference type="SAM" id="Phobius"/>
    </source>
</evidence>
<gene>
    <name evidence="2" type="ORF">METZ01_LOCUS303350</name>
</gene>
<evidence type="ECO:0000313" key="2">
    <source>
        <dbReference type="EMBL" id="SVC50496.1"/>
    </source>
</evidence>
<dbReference type="AlphaFoldDB" id="A0A382MP61"/>
<organism evidence="2">
    <name type="scientific">marine metagenome</name>
    <dbReference type="NCBI Taxonomy" id="408172"/>
    <lineage>
        <taxon>unclassified sequences</taxon>
        <taxon>metagenomes</taxon>
        <taxon>ecological metagenomes</taxon>
    </lineage>
</organism>
<sequence length="35" mass="3580">MVTIIGPFSLGSIGNINPIILSGIKVGIALVLIFV</sequence>
<reference evidence="2" key="1">
    <citation type="submission" date="2018-05" db="EMBL/GenBank/DDBJ databases">
        <authorList>
            <person name="Lanie J.A."/>
            <person name="Ng W.-L."/>
            <person name="Kazmierczak K.M."/>
            <person name="Andrzejewski T.M."/>
            <person name="Davidsen T.M."/>
            <person name="Wayne K.J."/>
            <person name="Tettelin H."/>
            <person name="Glass J.I."/>
            <person name="Rusch D."/>
            <person name="Podicherti R."/>
            <person name="Tsui H.-C.T."/>
            <person name="Winkler M.E."/>
        </authorList>
    </citation>
    <scope>NUCLEOTIDE SEQUENCE</scope>
</reference>
<feature type="transmembrane region" description="Helical" evidence="1">
    <location>
        <begin position="16"/>
        <end position="34"/>
    </location>
</feature>
<keyword evidence="1" id="KW-1133">Transmembrane helix</keyword>
<name>A0A382MP61_9ZZZZ</name>
<dbReference type="EMBL" id="UINC01094881">
    <property type="protein sequence ID" value="SVC50496.1"/>
    <property type="molecule type" value="Genomic_DNA"/>
</dbReference>
<keyword evidence="1" id="KW-0472">Membrane</keyword>
<keyword evidence="1" id="KW-0812">Transmembrane</keyword>
<protein>
    <submittedName>
        <fullName evidence="2">Uncharacterized protein</fullName>
    </submittedName>
</protein>
<accession>A0A382MP61</accession>